<keyword evidence="1" id="KW-1133">Transmembrane helix</keyword>
<reference evidence="2" key="2">
    <citation type="submission" date="2022-01" db="EMBL/GenBank/DDBJ databases">
        <authorList>
            <person name="Yamashiro T."/>
            <person name="Shiraishi A."/>
            <person name="Satake H."/>
            <person name="Nakayama K."/>
        </authorList>
    </citation>
    <scope>NUCLEOTIDE SEQUENCE</scope>
</reference>
<keyword evidence="1" id="KW-0812">Transmembrane</keyword>
<keyword evidence="3" id="KW-1185">Reference proteome</keyword>
<evidence type="ECO:0000256" key="1">
    <source>
        <dbReference type="SAM" id="Phobius"/>
    </source>
</evidence>
<comment type="caution">
    <text evidence="2">The sequence shown here is derived from an EMBL/GenBank/DDBJ whole genome shotgun (WGS) entry which is preliminary data.</text>
</comment>
<proteinExistence type="predicted"/>
<evidence type="ECO:0000313" key="2">
    <source>
        <dbReference type="EMBL" id="GJS75932.1"/>
    </source>
</evidence>
<sequence length="94" mass="11091">MWVSEFFAKELEVEILGDKLNSVVHFLQWSQIREDPSRSFRPVKSAEILWQFWVSTVEGLLCGCMVIPLVDFFVYRDGHVYKHRVFMVEALPLN</sequence>
<protein>
    <submittedName>
        <fullName evidence="2">Uncharacterized protein</fullName>
    </submittedName>
</protein>
<dbReference type="EMBL" id="BQNB010010338">
    <property type="protein sequence ID" value="GJS75932.1"/>
    <property type="molecule type" value="Genomic_DNA"/>
</dbReference>
<organism evidence="2 3">
    <name type="scientific">Tanacetum coccineum</name>
    <dbReference type="NCBI Taxonomy" id="301880"/>
    <lineage>
        <taxon>Eukaryota</taxon>
        <taxon>Viridiplantae</taxon>
        <taxon>Streptophyta</taxon>
        <taxon>Embryophyta</taxon>
        <taxon>Tracheophyta</taxon>
        <taxon>Spermatophyta</taxon>
        <taxon>Magnoliopsida</taxon>
        <taxon>eudicotyledons</taxon>
        <taxon>Gunneridae</taxon>
        <taxon>Pentapetalae</taxon>
        <taxon>asterids</taxon>
        <taxon>campanulids</taxon>
        <taxon>Asterales</taxon>
        <taxon>Asteraceae</taxon>
        <taxon>Asteroideae</taxon>
        <taxon>Anthemideae</taxon>
        <taxon>Anthemidinae</taxon>
        <taxon>Tanacetum</taxon>
    </lineage>
</organism>
<gene>
    <name evidence="2" type="ORF">Tco_0725813</name>
</gene>
<keyword evidence="1" id="KW-0472">Membrane</keyword>
<reference evidence="2" key="1">
    <citation type="journal article" date="2022" name="Int. J. Mol. Sci.">
        <title>Draft Genome of Tanacetum Coccineum: Genomic Comparison of Closely Related Tanacetum-Family Plants.</title>
        <authorList>
            <person name="Yamashiro T."/>
            <person name="Shiraishi A."/>
            <person name="Nakayama K."/>
            <person name="Satake H."/>
        </authorList>
    </citation>
    <scope>NUCLEOTIDE SEQUENCE</scope>
</reference>
<feature type="transmembrane region" description="Helical" evidence="1">
    <location>
        <begin position="48"/>
        <end position="74"/>
    </location>
</feature>
<dbReference type="Proteomes" id="UP001151760">
    <property type="component" value="Unassembled WGS sequence"/>
</dbReference>
<accession>A0ABQ4YET8</accession>
<evidence type="ECO:0000313" key="3">
    <source>
        <dbReference type="Proteomes" id="UP001151760"/>
    </source>
</evidence>
<name>A0ABQ4YET8_9ASTR</name>